<dbReference type="Proteomes" id="UP001432062">
    <property type="component" value="Chromosome"/>
</dbReference>
<keyword evidence="2" id="KW-1185">Reference proteome</keyword>
<sequence>MTTPPVPILELPDPWTFAIQDRSRTILLAEICRTPDFRASVELERCVAGRLRNAYPVGSHDLEIRISDGDPQEKMDTLRVLTSAVQAADSQCRKVIFAVPTDDPSTLEYARAAGFRYVVDVDLPDIELRVLVAEPDWVTAVDMDLDHVPGT</sequence>
<evidence type="ECO:0000313" key="2">
    <source>
        <dbReference type="Proteomes" id="UP001432062"/>
    </source>
</evidence>
<proteinExistence type="predicted"/>
<reference evidence="1" key="1">
    <citation type="submission" date="2022-10" db="EMBL/GenBank/DDBJ databases">
        <title>The complete genomes of actinobacterial strains from the NBC collection.</title>
        <authorList>
            <person name="Joergensen T.S."/>
            <person name="Alvarez Arevalo M."/>
            <person name="Sterndorff E.B."/>
            <person name="Faurdal D."/>
            <person name="Vuksanovic O."/>
            <person name="Mourched A.-S."/>
            <person name="Charusanti P."/>
            <person name="Shaw S."/>
            <person name="Blin K."/>
            <person name="Weber T."/>
        </authorList>
    </citation>
    <scope>NUCLEOTIDE SEQUENCE</scope>
    <source>
        <strain evidence="1">NBC_01482</strain>
    </source>
</reference>
<evidence type="ECO:0000313" key="1">
    <source>
        <dbReference type="EMBL" id="WUV44786.1"/>
    </source>
</evidence>
<organism evidence="1 2">
    <name type="scientific">Nocardia vinacea</name>
    <dbReference type="NCBI Taxonomy" id="96468"/>
    <lineage>
        <taxon>Bacteria</taxon>
        <taxon>Bacillati</taxon>
        <taxon>Actinomycetota</taxon>
        <taxon>Actinomycetes</taxon>
        <taxon>Mycobacteriales</taxon>
        <taxon>Nocardiaceae</taxon>
        <taxon>Nocardia</taxon>
    </lineage>
</organism>
<name>A0ABZ1YRC3_9NOCA</name>
<gene>
    <name evidence="1" type="ORF">OG563_37495</name>
</gene>
<protein>
    <submittedName>
        <fullName evidence="1">Uncharacterized protein</fullName>
    </submittedName>
</protein>
<dbReference type="RefSeq" id="WP_327100389.1">
    <property type="nucleotide sequence ID" value="NZ_CP109149.1"/>
</dbReference>
<dbReference type="EMBL" id="CP109441">
    <property type="protein sequence ID" value="WUV44786.1"/>
    <property type="molecule type" value="Genomic_DNA"/>
</dbReference>
<accession>A0ABZ1YRC3</accession>